<evidence type="ECO:0000259" key="7">
    <source>
        <dbReference type="Pfam" id="PF12430"/>
    </source>
</evidence>
<gene>
    <name evidence="9" type="ORF">K493DRAFT_411433</name>
</gene>
<feature type="domain" description="Abscisic acid G-protein coupled receptor-like" evidence="7">
    <location>
        <begin position="292"/>
        <end position="460"/>
    </location>
</feature>
<feature type="transmembrane region" description="Helical" evidence="6">
    <location>
        <begin position="53"/>
        <end position="76"/>
    </location>
</feature>
<evidence type="ECO:0000256" key="1">
    <source>
        <dbReference type="ARBA" id="ARBA00004141"/>
    </source>
</evidence>
<reference evidence="9 10" key="1">
    <citation type="submission" date="2016-07" db="EMBL/GenBank/DDBJ databases">
        <title>Pervasive Adenine N6-methylation of Active Genes in Fungi.</title>
        <authorList>
            <consortium name="DOE Joint Genome Institute"/>
            <person name="Mondo S.J."/>
            <person name="Dannebaum R.O."/>
            <person name="Kuo R.C."/>
            <person name="Labutti K."/>
            <person name="Haridas S."/>
            <person name="Kuo A."/>
            <person name="Salamov A."/>
            <person name="Ahrendt S.R."/>
            <person name="Lipzen A."/>
            <person name="Sullivan W."/>
            <person name="Andreopoulos W.B."/>
            <person name="Clum A."/>
            <person name="Lindquist E."/>
            <person name="Daum C."/>
            <person name="Ramamoorthy G.K."/>
            <person name="Gryganskyi A."/>
            <person name="Culley D."/>
            <person name="Magnuson J.K."/>
            <person name="James T.Y."/>
            <person name="O'Malley M.A."/>
            <person name="Stajich J.E."/>
            <person name="Spatafora J.W."/>
            <person name="Visel A."/>
            <person name="Grigoriev I.V."/>
        </authorList>
    </citation>
    <scope>NUCLEOTIDE SEQUENCE [LARGE SCALE GENOMIC DNA]</scope>
    <source>
        <strain evidence="9 10">CBS 931.73</strain>
    </source>
</reference>
<feature type="transmembrane region" description="Helical" evidence="6">
    <location>
        <begin position="360"/>
        <end position="382"/>
    </location>
</feature>
<proteinExistence type="predicted"/>
<sequence>MPPTNVSTFVLIYDWLILAGSQILFFAFGWVFLVKKLFKDYELNTERHGLLQVVFASTFAMSCTLFELIIFEIAGVMENSSRWLHWKLNLYGLLLNVIVLIPFFQFFLFLSNRHESFTRRNCLPLAAGCWLVYFYFFWKVGHKFPIQNEDKGFFAIEPGLSRVGVIGVTIMAILSGFGAVNSPYTTLFVFMRQVQDTDILAAERKLAQTIDMIMSKKKRIVSAQMKVKGTQEKNRSTGGFMRRMFNTVATNIGLSGENVNTLRQEIDALETFSRQLFMDIDDLYQEKDRLKYAQTWQGKYFNLMGYFFSGYCVYKVFMAIINIVFNRIGKTDPITYSLALMGTHVNMEVDVQFWSQQLSFLFVGIMIMCSIRGMLIQLMKFFKAFSTSVSPGNIVLFLAYIMGMYFLSSVLMLRMSLPLEYRTIISEVLSAIEFNFYQRWFDVIFLVSAIASMVFIYFVHQQATNPATSGSVDCFELPGIGSTGRSTASSFDFDRSSPSPTWGKGSRSFEAYPYNPFT</sequence>
<feature type="transmembrane region" description="Helical" evidence="6">
    <location>
        <begin position="12"/>
        <end position="33"/>
    </location>
</feature>
<dbReference type="EMBL" id="MCFE01000589">
    <property type="protein sequence ID" value="ORX85494.1"/>
    <property type="molecule type" value="Genomic_DNA"/>
</dbReference>
<keyword evidence="3 6" id="KW-1133">Transmembrane helix</keyword>
<feature type="transmembrane region" description="Helical" evidence="6">
    <location>
        <begin position="394"/>
        <end position="417"/>
    </location>
</feature>
<feature type="domain" description="Golgi pH regulator conserved" evidence="8">
    <location>
        <begin position="153"/>
        <end position="220"/>
    </location>
</feature>
<dbReference type="PANTHER" id="PTHR15948:SF0">
    <property type="entry name" value="GOLGI PH REGULATOR A-RELATED"/>
    <property type="match status" value="1"/>
</dbReference>
<evidence type="ECO:0000259" key="8">
    <source>
        <dbReference type="Pfam" id="PF12537"/>
    </source>
</evidence>
<feature type="transmembrane region" description="Helical" evidence="6">
    <location>
        <begin position="300"/>
        <end position="325"/>
    </location>
</feature>
<protein>
    <submittedName>
        <fullName evidence="9">Golgi pH regulator-like protein</fullName>
    </submittedName>
</protein>
<dbReference type="InterPro" id="IPR022535">
    <property type="entry name" value="Golgi_pH-regulator_cons_dom"/>
</dbReference>
<organism evidence="9 10">
    <name type="scientific">Basidiobolus meristosporus CBS 931.73</name>
    <dbReference type="NCBI Taxonomy" id="1314790"/>
    <lineage>
        <taxon>Eukaryota</taxon>
        <taxon>Fungi</taxon>
        <taxon>Fungi incertae sedis</taxon>
        <taxon>Zoopagomycota</taxon>
        <taxon>Entomophthoromycotina</taxon>
        <taxon>Basidiobolomycetes</taxon>
        <taxon>Basidiobolales</taxon>
        <taxon>Basidiobolaceae</taxon>
        <taxon>Basidiobolus</taxon>
    </lineage>
</organism>
<feature type="transmembrane region" description="Helical" evidence="6">
    <location>
        <begin position="88"/>
        <end position="110"/>
    </location>
</feature>
<accession>A0A1Y1XJE0</accession>
<dbReference type="STRING" id="1314790.A0A1Y1XJE0"/>
<dbReference type="InterPro" id="IPR015672">
    <property type="entry name" value="GPHR/GTG"/>
</dbReference>
<dbReference type="PANTHER" id="PTHR15948">
    <property type="entry name" value="G-PROTEIN COUPLED RECEPTOR 89-RELATED"/>
    <property type="match status" value="1"/>
</dbReference>
<dbReference type="AlphaFoldDB" id="A0A1Y1XJE0"/>
<dbReference type="Pfam" id="PF12537">
    <property type="entry name" value="GPHR_N"/>
    <property type="match status" value="1"/>
</dbReference>
<feature type="transmembrane region" description="Helical" evidence="6">
    <location>
        <begin position="437"/>
        <end position="459"/>
    </location>
</feature>
<name>A0A1Y1XJE0_9FUNG</name>
<dbReference type="Pfam" id="PF12430">
    <property type="entry name" value="ABA_GPCR"/>
    <property type="match status" value="1"/>
</dbReference>
<feature type="transmembrane region" description="Helical" evidence="6">
    <location>
        <begin position="122"/>
        <end position="140"/>
    </location>
</feature>
<dbReference type="InParanoid" id="A0A1Y1XJE0"/>
<keyword evidence="10" id="KW-1185">Reference proteome</keyword>
<evidence type="ECO:0000313" key="10">
    <source>
        <dbReference type="Proteomes" id="UP000193498"/>
    </source>
</evidence>
<evidence type="ECO:0000256" key="4">
    <source>
        <dbReference type="ARBA" id="ARBA00023136"/>
    </source>
</evidence>
<dbReference type="OrthoDB" id="264392at2759"/>
<comment type="caution">
    <text evidence="9">The sequence shown here is derived from an EMBL/GenBank/DDBJ whole genome shotgun (WGS) entry which is preliminary data.</text>
</comment>
<dbReference type="Proteomes" id="UP000193498">
    <property type="component" value="Unassembled WGS sequence"/>
</dbReference>
<evidence type="ECO:0000256" key="3">
    <source>
        <dbReference type="ARBA" id="ARBA00022989"/>
    </source>
</evidence>
<evidence type="ECO:0000256" key="5">
    <source>
        <dbReference type="SAM" id="MobiDB-lite"/>
    </source>
</evidence>
<dbReference type="InterPro" id="IPR025969">
    <property type="entry name" value="ABA_GPCR_dom"/>
</dbReference>
<dbReference type="GO" id="GO:0016020">
    <property type="term" value="C:membrane"/>
    <property type="evidence" value="ECO:0007669"/>
    <property type="project" value="UniProtKB-SubCell"/>
</dbReference>
<keyword evidence="4 6" id="KW-0472">Membrane</keyword>
<comment type="subcellular location">
    <subcellularLocation>
        <location evidence="1">Membrane</location>
        <topology evidence="1">Multi-pass membrane protein</topology>
    </subcellularLocation>
</comment>
<evidence type="ECO:0000256" key="2">
    <source>
        <dbReference type="ARBA" id="ARBA00022692"/>
    </source>
</evidence>
<feature type="transmembrane region" description="Helical" evidence="6">
    <location>
        <begin position="160"/>
        <end position="182"/>
    </location>
</feature>
<keyword evidence="2 6" id="KW-0812">Transmembrane</keyword>
<evidence type="ECO:0000256" key="6">
    <source>
        <dbReference type="SAM" id="Phobius"/>
    </source>
</evidence>
<evidence type="ECO:0000313" key="9">
    <source>
        <dbReference type="EMBL" id="ORX85494.1"/>
    </source>
</evidence>
<feature type="region of interest" description="Disordered" evidence="5">
    <location>
        <begin position="486"/>
        <end position="505"/>
    </location>
</feature>